<reference evidence="3" key="2">
    <citation type="journal article" date="2021" name="PeerJ">
        <title>Extensive microbial diversity within the chicken gut microbiome revealed by metagenomics and culture.</title>
        <authorList>
            <person name="Gilroy R."/>
            <person name="Ravi A."/>
            <person name="Getino M."/>
            <person name="Pursley I."/>
            <person name="Horton D.L."/>
            <person name="Alikhan N.F."/>
            <person name="Baker D."/>
            <person name="Gharbi K."/>
            <person name="Hall N."/>
            <person name="Watson M."/>
            <person name="Adriaenssens E.M."/>
            <person name="Foster-Nyarko E."/>
            <person name="Jarju S."/>
            <person name="Secka A."/>
            <person name="Antonio M."/>
            <person name="Oren A."/>
            <person name="Chaudhuri R.R."/>
            <person name="La Ragione R."/>
            <person name="Hildebrand F."/>
            <person name="Pallen M.J."/>
        </authorList>
    </citation>
    <scope>NUCLEOTIDE SEQUENCE</scope>
    <source>
        <strain evidence="3">CHK178-757</strain>
    </source>
</reference>
<dbReference type="InterPro" id="IPR013094">
    <property type="entry name" value="AB_hydrolase_3"/>
</dbReference>
<dbReference type="GO" id="GO:0016787">
    <property type="term" value="F:hydrolase activity"/>
    <property type="evidence" value="ECO:0007669"/>
    <property type="project" value="UniProtKB-KW"/>
</dbReference>
<evidence type="ECO:0000259" key="2">
    <source>
        <dbReference type="Pfam" id="PF07859"/>
    </source>
</evidence>
<name>A0A9D1F3V8_9FIRM</name>
<proteinExistence type="predicted"/>
<reference evidence="3" key="1">
    <citation type="submission" date="2020-10" db="EMBL/GenBank/DDBJ databases">
        <authorList>
            <person name="Gilroy R."/>
        </authorList>
    </citation>
    <scope>NUCLEOTIDE SEQUENCE</scope>
    <source>
        <strain evidence="3">CHK178-757</strain>
    </source>
</reference>
<dbReference type="Gene3D" id="3.40.50.1820">
    <property type="entry name" value="alpha/beta hydrolase"/>
    <property type="match status" value="1"/>
</dbReference>
<evidence type="ECO:0000313" key="4">
    <source>
        <dbReference type="Proteomes" id="UP000823927"/>
    </source>
</evidence>
<dbReference type="SUPFAM" id="SSF53474">
    <property type="entry name" value="alpha/beta-Hydrolases"/>
    <property type="match status" value="1"/>
</dbReference>
<protein>
    <submittedName>
        <fullName evidence="3">Alpha/beta hydrolase</fullName>
    </submittedName>
</protein>
<accession>A0A9D1F3V8</accession>
<evidence type="ECO:0000256" key="1">
    <source>
        <dbReference type="ARBA" id="ARBA00022801"/>
    </source>
</evidence>
<dbReference type="AlphaFoldDB" id="A0A9D1F3V8"/>
<dbReference type="PANTHER" id="PTHR48081:SF8">
    <property type="entry name" value="ALPHA_BETA HYDROLASE FOLD-3 DOMAIN-CONTAINING PROTEIN-RELATED"/>
    <property type="match status" value="1"/>
</dbReference>
<keyword evidence="1 3" id="KW-0378">Hydrolase</keyword>
<dbReference type="InterPro" id="IPR029058">
    <property type="entry name" value="AB_hydrolase_fold"/>
</dbReference>
<dbReference type="Proteomes" id="UP000823927">
    <property type="component" value="Unassembled WGS sequence"/>
</dbReference>
<feature type="domain" description="Alpha/beta hydrolase fold-3" evidence="2">
    <location>
        <begin position="39"/>
        <end position="255"/>
    </location>
</feature>
<dbReference type="InterPro" id="IPR050300">
    <property type="entry name" value="GDXG_lipolytic_enzyme"/>
</dbReference>
<comment type="caution">
    <text evidence="3">The sequence shown here is derived from an EMBL/GenBank/DDBJ whole genome shotgun (WGS) entry which is preliminary data.</text>
</comment>
<dbReference type="EMBL" id="DVIT01000022">
    <property type="protein sequence ID" value="HIS46986.1"/>
    <property type="molecule type" value="Genomic_DNA"/>
</dbReference>
<gene>
    <name evidence="3" type="ORF">IAB46_05410</name>
</gene>
<evidence type="ECO:0000313" key="3">
    <source>
        <dbReference type="EMBL" id="HIS46986.1"/>
    </source>
</evidence>
<dbReference type="PANTHER" id="PTHR48081">
    <property type="entry name" value="AB HYDROLASE SUPERFAMILY PROTEIN C4A8.06C"/>
    <property type="match status" value="1"/>
</dbReference>
<sequence>MKRTYTKETVRIPSCGRQMKLLIFRPVKNAKPPKETPGILWIHGGGYMTGMAEMIYMTRALPLVKKYGAVVVTPQYRLAGKYPNPFAPNGAPYPAALKNCYAALKYLKEHARELGINSSQIMVGGESAGGGLTAALCMYARDKGEVQIAFQMPLYPMLDDRDTPSSRDNHAPVWNTRWNHLGWKTYLGPLWKKEQVPVYAVPARQTDYTGLPPAYTFVGDIEPFYCETLTYIKNLKKAGIEAAVHVYPGCFHAFDMLLPFLPVSKKAAARFEKAYLYAARHFFAPQKG</sequence>
<organism evidence="3 4">
    <name type="scientific">Candidatus Scybalocola faecigallinarum</name>
    <dbReference type="NCBI Taxonomy" id="2840941"/>
    <lineage>
        <taxon>Bacteria</taxon>
        <taxon>Bacillati</taxon>
        <taxon>Bacillota</taxon>
        <taxon>Clostridia</taxon>
        <taxon>Lachnospirales</taxon>
        <taxon>Lachnospiraceae</taxon>
        <taxon>Lachnospiraceae incertae sedis</taxon>
        <taxon>Candidatus Scybalocola (ex Gilroy et al. 2021)</taxon>
    </lineage>
</organism>
<dbReference type="Pfam" id="PF07859">
    <property type="entry name" value="Abhydrolase_3"/>
    <property type="match status" value="1"/>
</dbReference>